<dbReference type="InterPro" id="IPR004408">
    <property type="entry name" value="Biotin_CoA_COase_ligase"/>
</dbReference>
<evidence type="ECO:0000313" key="4">
    <source>
        <dbReference type="Proteomes" id="UP000032578"/>
    </source>
</evidence>
<dbReference type="Pfam" id="PF03099">
    <property type="entry name" value="BPL_LplA_LipB"/>
    <property type="match status" value="1"/>
</dbReference>
<gene>
    <name evidence="3" type="ORF">PW52_16365</name>
</gene>
<dbReference type="GO" id="GO:0004077">
    <property type="term" value="F:biotin--[biotin carboxyl-carrier protein] ligase activity"/>
    <property type="evidence" value="ECO:0007669"/>
    <property type="project" value="InterPro"/>
</dbReference>
<dbReference type="InterPro" id="IPR045864">
    <property type="entry name" value="aa-tRNA-synth_II/BPL/LPL"/>
</dbReference>
<sequence length="242" mass="27189">MSIIKLNAIDSTNSFLREMIANGYVADYTVVVSQNQTKGRGQMGTVWNSEAGKNLMFSVFKDLKVYEVAFPFYISMAVSLAILKTLKALNVPNLSIKWPNDILSANSKVCGVLIENVIKNKLESTIIGVGLNVNQINFKGLPKASSLKKITGVHYNIDEMLHDIIANIKFYAEMLQAENYKEVKDAYEANLFRKNKPSTFKNAEGVMFSGFIKGVTKYGKLMVLLEDEIIEKFDLKEITLMY</sequence>
<dbReference type="NCBIfam" id="TIGR00121">
    <property type="entry name" value="birA_ligase"/>
    <property type="match status" value="1"/>
</dbReference>
<evidence type="ECO:0000256" key="1">
    <source>
        <dbReference type="ARBA" id="ARBA00022598"/>
    </source>
</evidence>
<reference evidence="3 4" key="1">
    <citation type="submission" date="2014-11" db="EMBL/GenBank/DDBJ databases">
        <title>Tamlana sedimentorum sp. nov., isolated from shallow sand sediments of the Sea of Japan.</title>
        <authorList>
            <person name="Romanenko L.A."/>
        </authorList>
    </citation>
    <scope>NUCLEOTIDE SEQUENCE [LARGE SCALE GENOMIC DNA]</scope>
    <source>
        <strain evidence="3 4">JCM 19808</strain>
    </source>
</reference>
<dbReference type="OrthoDB" id="9807064at2"/>
<name>A0A0D7W1Z5_9FLAO</name>
<dbReference type="AlphaFoldDB" id="A0A0D7W1Z5"/>
<dbReference type="RefSeq" id="WP_044634062.1">
    <property type="nucleotide sequence ID" value="NZ_JTDW01000023.1"/>
</dbReference>
<dbReference type="PANTHER" id="PTHR12835">
    <property type="entry name" value="BIOTIN PROTEIN LIGASE"/>
    <property type="match status" value="1"/>
</dbReference>
<evidence type="ECO:0000313" key="3">
    <source>
        <dbReference type="EMBL" id="KJD31847.1"/>
    </source>
</evidence>
<comment type="caution">
    <text evidence="3">The sequence shown here is derived from an EMBL/GenBank/DDBJ whole genome shotgun (WGS) entry which is preliminary data.</text>
</comment>
<proteinExistence type="predicted"/>
<dbReference type="PATRIC" id="fig|1435349.4.peg.1696"/>
<dbReference type="CDD" id="cd16442">
    <property type="entry name" value="BPL"/>
    <property type="match status" value="1"/>
</dbReference>
<dbReference type="EMBL" id="JTDW01000023">
    <property type="protein sequence ID" value="KJD31847.1"/>
    <property type="molecule type" value="Genomic_DNA"/>
</dbReference>
<organism evidence="3 4">
    <name type="scientific">Neotamlana sedimentorum</name>
    <dbReference type="NCBI Taxonomy" id="1435349"/>
    <lineage>
        <taxon>Bacteria</taxon>
        <taxon>Pseudomonadati</taxon>
        <taxon>Bacteroidota</taxon>
        <taxon>Flavobacteriia</taxon>
        <taxon>Flavobacteriales</taxon>
        <taxon>Flavobacteriaceae</taxon>
        <taxon>Neotamlana</taxon>
    </lineage>
</organism>
<keyword evidence="1 3" id="KW-0436">Ligase</keyword>
<dbReference type="GO" id="GO:0005737">
    <property type="term" value="C:cytoplasm"/>
    <property type="evidence" value="ECO:0007669"/>
    <property type="project" value="TreeGrafter"/>
</dbReference>
<accession>A0A0D7W1Z5</accession>
<protein>
    <submittedName>
        <fullName evidence="3">Ligase</fullName>
    </submittedName>
</protein>
<dbReference type="PROSITE" id="PS51733">
    <property type="entry name" value="BPL_LPL_CATALYTIC"/>
    <property type="match status" value="1"/>
</dbReference>
<keyword evidence="4" id="KW-1185">Reference proteome</keyword>
<dbReference type="InterPro" id="IPR004143">
    <property type="entry name" value="BPL_LPL_catalytic"/>
</dbReference>
<dbReference type="SUPFAM" id="SSF55681">
    <property type="entry name" value="Class II aaRS and biotin synthetases"/>
    <property type="match status" value="1"/>
</dbReference>
<dbReference type="Gene3D" id="3.30.930.10">
    <property type="entry name" value="Bira Bifunctional Protein, Domain 2"/>
    <property type="match status" value="1"/>
</dbReference>
<dbReference type="STRING" id="1435349.PW52_16365"/>
<evidence type="ECO:0000259" key="2">
    <source>
        <dbReference type="PROSITE" id="PS51733"/>
    </source>
</evidence>
<dbReference type="PANTHER" id="PTHR12835:SF5">
    <property type="entry name" value="BIOTIN--PROTEIN LIGASE"/>
    <property type="match status" value="1"/>
</dbReference>
<feature type="domain" description="BPL/LPL catalytic" evidence="2">
    <location>
        <begin position="1"/>
        <end position="176"/>
    </location>
</feature>
<dbReference type="Proteomes" id="UP000032578">
    <property type="component" value="Unassembled WGS sequence"/>
</dbReference>